<keyword evidence="2" id="KW-0963">Cytoplasm</keyword>
<dbReference type="InterPro" id="IPR000182">
    <property type="entry name" value="GNAT_dom"/>
</dbReference>
<dbReference type="PANTHER" id="PTHR43420:SF44">
    <property type="entry name" value="ACETYLTRANSFERASE YPEA"/>
    <property type="match status" value="1"/>
</dbReference>
<evidence type="ECO:0000313" key="8">
    <source>
        <dbReference type="EMBL" id="CAB5149291.1"/>
    </source>
</evidence>
<evidence type="ECO:0000256" key="4">
    <source>
        <dbReference type="ARBA" id="ARBA00023315"/>
    </source>
</evidence>
<dbReference type="SUPFAM" id="SSF55729">
    <property type="entry name" value="Acyl-CoA N-acyltransferases (Nat)"/>
    <property type="match status" value="1"/>
</dbReference>
<dbReference type="EMBL" id="CAFABC010000030">
    <property type="protein sequence ID" value="CAB4827603.1"/>
    <property type="molecule type" value="Genomic_DNA"/>
</dbReference>
<reference evidence="7" key="1">
    <citation type="submission" date="2020-05" db="EMBL/GenBank/DDBJ databases">
        <authorList>
            <person name="Chiriac C."/>
            <person name="Salcher M."/>
            <person name="Ghai R."/>
            <person name="Kavagutti S V."/>
        </authorList>
    </citation>
    <scope>NUCLEOTIDE SEQUENCE</scope>
</reference>
<dbReference type="NCBIfam" id="TIGR01575">
    <property type="entry name" value="rimI"/>
    <property type="match status" value="1"/>
</dbReference>
<protein>
    <submittedName>
        <fullName evidence="7">Unannotated protein</fullName>
    </submittedName>
</protein>
<gene>
    <name evidence="7" type="ORF">UFOPK3161_01029</name>
    <name evidence="6" type="ORF">UFOPK3962_01034</name>
    <name evidence="8" type="ORF">UFOPK4427_00987</name>
</gene>
<dbReference type="CDD" id="cd04301">
    <property type="entry name" value="NAT_SF"/>
    <property type="match status" value="1"/>
</dbReference>
<dbReference type="Pfam" id="PF00583">
    <property type="entry name" value="Acetyltransf_1"/>
    <property type="match status" value="1"/>
</dbReference>
<evidence type="ECO:0000256" key="1">
    <source>
        <dbReference type="ARBA" id="ARBA00005395"/>
    </source>
</evidence>
<keyword evidence="4" id="KW-0012">Acyltransferase</keyword>
<dbReference type="EMBL" id="CAFBRY010000029">
    <property type="protein sequence ID" value="CAB5149291.1"/>
    <property type="molecule type" value="Genomic_DNA"/>
</dbReference>
<proteinExistence type="inferred from homology"/>
<dbReference type="PANTHER" id="PTHR43420">
    <property type="entry name" value="ACETYLTRANSFERASE"/>
    <property type="match status" value="1"/>
</dbReference>
<feature type="domain" description="N-acetyltransferase" evidence="5">
    <location>
        <begin position="2"/>
        <end position="151"/>
    </location>
</feature>
<evidence type="ECO:0000313" key="7">
    <source>
        <dbReference type="EMBL" id="CAB4827603.1"/>
    </source>
</evidence>
<evidence type="ECO:0000256" key="3">
    <source>
        <dbReference type="ARBA" id="ARBA00022679"/>
    </source>
</evidence>
<dbReference type="InterPro" id="IPR050680">
    <property type="entry name" value="YpeA/RimI_acetyltransf"/>
</dbReference>
<evidence type="ECO:0000256" key="2">
    <source>
        <dbReference type="ARBA" id="ARBA00022490"/>
    </source>
</evidence>
<organism evidence="7">
    <name type="scientific">freshwater metagenome</name>
    <dbReference type="NCBI Taxonomy" id="449393"/>
    <lineage>
        <taxon>unclassified sequences</taxon>
        <taxon>metagenomes</taxon>
        <taxon>ecological metagenomes</taxon>
    </lineage>
</organism>
<name>A0A6J7A497_9ZZZZ</name>
<dbReference type="EMBL" id="CAESAH010000032">
    <property type="protein sequence ID" value="CAB4341597.1"/>
    <property type="molecule type" value="Genomic_DNA"/>
</dbReference>
<dbReference type="InterPro" id="IPR016181">
    <property type="entry name" value="Acyl_CoA_acyltransferase"/>
</dbReference>
<accession>A0A6J7A497</accession>
<dbReference type="Gene3D" id="3.40.630.30">
    <property type="match status" value="1"/>
</dbReference>
<sequence>MTTYRDAIALDIPVFVSLDKQLFPYSPWSAGQYKEEFAEMPRTRHFVVALDDDKSIIGYAGILVPAPAVEADILTVGVIAEHRGKGIARQLIALITDFAIDRQAAAMMLEVKSDNVEAIGLYESLGYSRLNTRKDYFGSGLDALIMRKELP</sequence>
<evidence type="ECO:0000259" key="5">
    <source>
        <dbReference type="PROSITE" id="PS51186"/>
    </source>
</evidence>
<evidence type="ECO:0000313" key="6">
    <source>
        <dbReference type="EMBL" id="CAB4341597.1"/>
    </source>
</evidence>
<dbReference type="InterPro" id="IPR006464">
    <property type="entry name" value="AcTrfase_RimI/Ard1"/>
</dbReference>
<dbReference type="AlphaFoldDB" id="A0A6J7A497"/>
<dbReference type="GO" id="GO:0008080">
    <property type="term" value="F:N-acetyltransferase activity"/>
    <property type="evidence" value="ECO:0007669"/>
    <property type="project" value="InterPro"/>
</dbReference>
<keyword evidence="3" id="KW-0808">Transferase</keyword>
<comment type="similarity">
    <text evidence="1">Belongs to the acetyltransferase family. RimI subfamily.</text>
</comment>
<dbReference type="PROSITE" id="PS51186">
    <property type="entry name" value="GNAT"/>
    <property type="match status" value="1"/>
</dbReference>